<accession>A0A9P9HYS3</accession>
<dbReference type="RefSeq" id="XP_046054436.1">
    <property type="nucleotide sequence ID" value="XM_046198900.1"/>
</dbReference>
<dbReference type="OrthoDB" id="1898221at2759"/>
<gene>
    <name evidence="4" type="ORF">BKA55DRAFT_686169</name>
</gene>
<evidence type="ECO:0000259" key="3">
    <source>
        <dbReference type="Pfam" id="PF00501"/>
    </source>
</evidence>
<dbReference type="EMBL" id="JAGMUX010000003">
    <property type="protein sequence ID" value="KAH7265701.1"/>
    <property type="molecule type" value="Genomic_DNA"/>
</dbReference>
<proteinExistence type="inferred from homology"/>
<comment type="caution">
    <text evidence="4">The sequence shown here is derived from an EMBL/GenBank/DDBJ whole genome shotgun (WGS) entry which is preliminary data.</text>
</comment>
<evidence type="ECO:0000313" key="5">
    <source>
        <dbReference type="Proteomes" id="UP000720189"/>
    </source>
</evidence>
<evidence type="ECO:0000256" key="2">
    <source>
        <dbReference type="ARBA" id="ARBA00022598"/>
    </source>
</evidence>
<dbReference type="SUPFAM" id="SSF56801">
    <property type="entry name" value="Acetyl-CoA synthetase-like"/>
    <property type="match status" value="1"/>
</dbReference>
<name>A0A9P9HYS3_FUSRE</name>
<dbReference type="GeneID" id="70228854"/>
<dbReference type="AlphaFoldDB" id="A0A9P9HYS3"/>
<dbReference type="Proteomes" id="UP000720189">
    <property type="component" value="Unassembled WGS sequence"/>
</dbReference>
<dbReference type="PANTHER" id="PTHR24096:SF149">
    <property type="entry name" value="AMP-BINDING DOMAIN-CONTAINING PROTEIN-RELATED"/>
    <property type="match status" value="1"/>
</dbReference>
<keyword evidence="5" id="KW-1185">Reference proteome</keyword>
<dbReference type="InterPro" id="IPR000873">
    <property type="entry name" value="AMP-dep_synth/lig_dom"/>
</dbReference>
<evidence type="ECO:0000313" key="4">
    <source>
        <dbReference type="EMBL" id="KAH7265701.1"/>
    </source>
</evidence>
<keyword evidence="2" id="KW-0436">Ligase</keyword>
<sequence>MSRIYRSKAHVHIPIDISVSEAFLLKPAVPIPRDKIIFEEAITEKTITYHAFKGHVLQTACWLKHGLVVDPEDVVTITSPSCIDYIVAAHAIWWLGGVVSLVNYAVSPKDMTYALNLVQPKVILAGPSIIDKASNSLRMSSI</sequence>
<reference evidence="4" key="1">
    <citation type="journal article" date="2021" name="Nat. Commun.">
        <title>Genetic determinants of endophytism in the Arabidopsis root mycobiome.</title>
        <authorList>
            <person name="Mesny F."/>
            <person name="Miyauchi S."/>
            <person name="Thiergart T."/>
            <person name="Pickel B."/>
            <person name="Atanasova L."/>
            <person name="Karlsson M."/>
            <person name="Huettel B."/>
            <person name="Barry K.W."/>
            <person name="Haridas S."/>
            <person name="Chen C."/>
            <person name="Bauer D."/>
            <person name="Andreopoulos W."/>
            <person name="Pangilinan J."/>
            <person name="LaButti K."/>
            <person name="Riley R."/>
            <person name="Lipzen A."/>
            <person name="Clum A."/>
            <person name="Drula E."/>
            <person name="Henrissat B."/>
            <person name="Kohler A."/>
            <person name="Grigoriev I.V."/>
            <person name="Martin F.M."/>
            <person name="Hacquard S."/>
        </authorList>
    </citation>
    <scope>NUCLEOTIDE SEQUENCE</scope>
    <source>
        <strain evidence="4">MPI-CAGE-AT-0023</strain>
    </source>
</reference>
<evidence type="ECO:0000256" key="1">
    <source>
        <dbReference type="ARBA" id="ARBA00006432"/>
    </source>
</evidence>
<protein>
    <recommendedName>
        <fullName evidence="3">AMP-dependent synthetase/ligase domain-containing protein</fullName>
    </recommendedName>
</protein>
<dbReference type="GO" id="GO:0016405">
    <property type="term" value="F:CoA-ligase activity"/>
    <property type="evidence" value="ECO:0007669"/>
    <property type="project" value="TreeGrafter"/>
</dbReference>
<dbReference type="PANTHER" id="PTHR24096">
    <property type="entry name" value="LONG-CHAIN-FATTY-ACID--COA LIGASE"/>
    <property type="match status" value="1"/>
</dbReference>
<dbReference type="Pfam" id="PF00501">
    <property type="entry name" value="AMP-binding"/>
    <property type="match status" value="1"/>
</dbReference>
<comment type="similarity">
    <text evidence="1">Belongs to the ATP-dependent AMP-binding enzyme family.</text>
</comment>
<dbReference type="Gene3D" id="3.40.50.12780">
    <property type="entry name" value="N-terminal domain of ligase-like"/>
    <property type="match status" value="1"/>
</dbReference>
<organism evidence="4 5">
    <name type="scientific">Fusarium redolens</name>
    <dbReference type="NCBI Taxonomy" id="48865"/>
    <lineage>
        <taxon>Eukaryota</taxon>
        <taxon>Fungi</taxon>
        <taxon>Dikarya</taxon>
        <taxon>Ascomycota</taxon>
        <taxon>Pezizomycotina</taxon>
        <taxon>Sordariomycetes</taxon>
        <taxon>Hypocreomycetidae</taxon>
        <taxon>Hypocreales</taxon>
        <taxon>Nectriaceae</taxon>
        <taxon>Fusarium</taxon>
        <taxon>Fusarium redolens species complex</taxon>
    </lineage>
</organism>
<dbReference type="InterPro" id="IPR042099">
    <property type="entry name" value="ANL_N_sf"/>
</dbReference>
<feature type="domain" description="AMP-dependent synthetase/ligase" evidence="3">
    <location>
        <begin position="40"/>
        <end position="125"/>
    </location>
</feature>